<feature type="transmembrane region" description="Helical" evidence="8">
    <location>
        <begin position="83"/>
        <end position="101"/>
    </location>
</feature>
<organism evidence="11 12">
    <name type="scientific">Thauera humireducens</name>
    <dbReference type="NCBI Taxonomy" id="1134435"/>
    <lineage>
        <taxon>Bacteria</taxon>
        <taxon>Pseudomonadati</taxon>
        <taxon>Pseudomonadota</taxon>
        <taxon>Betaproteobacteria</taxon>
        <taxon>Rhodocyclales</taxon>
        <taxon>Zoogloeaceae</taxon>
        <taxon>Thauera</taxon>
    </lineage>
</organism>
<dbReference type="Proteomes" id="UP000036902">
    <property type="component" value="Chromosome"/>
</dbReference>
<dbReference type="GO" id="GO:0005886">
    <property type="term" value="C:plasma membrane"/>
    <property type="evidence" value="ECO:0007669"/>
    <property type="project" value="UniProtKB-SubCell"/>
</dbReference>
<comment type="subcellular location">
    <subcellularLocation>
        <location evidence="1">Cell inner membrane</location>
        <topology evidence="1">Single-pass membrane protein</topology>
    </subcellularLocation>
</comment>
<keyword evidence="5 8" id="KW-0812">Transmembrane</keyword>
<keyword evidence="3" id="KW-1003">Cell membrane</keyword>
<dbReference type="EMBL" id="CP014646">
    <property type="protein sequence ID" value="AMO38395.1"/>
    <property type="molecule type" value="Genomic_DNA"/>
</dbReference>
<gene>
    <name evidence="11" type="ORF">AC731_016505</name>
</gene>
<dbReference type="AlphaFoldDB" id="A0A127K8V2"/>
<evidence type="ECO:0000313" key="11">
    <source>
        <dbReference type="EMBL" id="AMO38395.1"/>
    </source>
</evidence>
<dbReference type="KEGG" id="thu:AC731_016505"/>
<feature type="domain" description="DUF883" evidence="10">
    <location>
        <begin position="74"/>
        <end position="103"/>
    </location>
</feature>
<evidence type="ECO:0000259" key="10">
    <source>
        <dbReference type="Pfam" id="PF19029"/>
    </source>
</evidence>
<dbReference type="RefSeq" id="WP_004259715.1">
    <property type="nucleotide sequence ID" value="NZ_CP014646.1"/>
</dbReference>
<evidence type="ECO:0008006" key="13">
    <source>
        <dbReference type="Google" id="ProtNLM"/>
    </source>
</evidence>
<dbReference type="GO" id="GO:0043022">
    <property type="term" value="F:ribosome binding"/>
    <property type="evidence" value="ECO:0007669"/>
    <property type="project" value="InterPro"/>
</dbReference>
<evidence type="ECO:0000259" key="9">
    <source>
        <dbReference type="Pfam" id="PF05957"/>
    </source>
</evidence>
<dbReference type="PANTHER" id="PTHR35893:SF3">
    <property type="entry name" value="INNER MEMBRANE PROTEIN"/>
    <property type="match status" value="1"/>
</dbReference>
<name>A0A127K8V2_9RHOO</name>
<evidence type="ECO:0000256" key="6">
    <source>
        <dbReference type="ARBA" id="ARBA00022989"/>
    </source>
</evidence>
<dbReference type="InterPro" id="IPR043604">
    <property type="entry name" value="DUF883_N"/>
</dbReference>
<protein>
    <recommendedName>
        <fullName evidence="13">DUF883 domain-containing protein</fullName>
    </recommendedName>
</protein>
<dbReference type="Pfam" id="PF05957">
    <property type="entry name" value="DUF883"/>
    <property type="match status" value="1"/>
</dbReference>
<accession>A0A127K8V2</accession>
<dbReference type="InterPro" id="IPR043605">
    <property type="entry name" value="DUF883_C"/>
</dbReference>
<proteinExistence type="inferred from homology"/>
<dbReference type="STRING" id="1134435.AC731_016505"/>
<evidence type="ECO:0000256" key="7">
    <source>
        <dbReference type="ARBA" id="ARBA00023136"/>
    </source>
</evidence>
<evidence type="ECO:0000256" key="2">
    <source>
        <dbReference type="ARBA" id="ARBA00010423"/>
    </source>
</evidence>
<reference evidence="12" key="1">
    <citation type="submission" date="2016-03" db="EMBL/GenBank/DDBJ databases">
        <authorList>
            <person name="Ma C."/>
            <person name="Zhou S."/>
            <person name="Yang G."/>
        </authorList>
    </citation>
    <scope>NUCLEOTIDE SEQUENCE [LARGE SCALE GENOMIC DNA]</scope>
    <source>
        <strain evidence="12">SgZ-1</strain>
    </source>
</reference>
<evidence type="ECO:0000256" key="8">
    <source>
        <dbReference type="SAM" id="Phobius"/>
    </source>
</evidence>
<dbReference type="Pfam" id="PF19029">
    <property type="entry name" value="DUF883_C"/>
    <property type="match status" value="1"/>
</dbReference>
<evidence type="ECO:0000256" key="5">
    <source>
        <dbReference type="ARBA" id="ARBA00022692"/>
    </source>
</evidence>
<dbReference type="PANTHER" id="PTHR35893">
    <property type="entry name" value="INNER MEMBRANE PROTEIN-RELATED"/>
    <property type="match status" value="1"/>
</dbReference>
<comment type="similarity">
    <text evidence="2">Belongs to the ElaB/YgaM/YqjD family.</text>
</comment>
<sequence length="103" mass="10867">MSTTTTPPKDKLVGDLKAIIADAEELLKLTAGQTGEKLGDVRGRMGERLAAAKERISEAEAAIIDSGKKAARATDDYVHEHPWQSLGVAAGVAFLLGLLAGRR</sequence>
<evidence type="ECO:0000313" key="12">
    <source>
        <dbReference type="Proteomes" id="UP000036902"/>
    </source>
</evidence>
<evidence type="ECO:0000256" key="4">
    <source>
        <dbReference type="ARBA" id="ARBA00022519"/>
    </source>
</evidence>
<dbReference type="InterPro" id="IPR010279">
    <property type="entry name" value="YqjD/ElaB"/>
</dbReference>
<feature type="domain" description="DUF883" evidence="9">
    <location>
        <begin position="10"/>
        <end position="60"/>
    </location>
</feature>
<keyword evidence="12" id="KW-1185">Reference proteome</keyword>
<keyword evidence="7 8" id="KW-0472">Membrane</keyword>
<keyword evidence="6 8" id="KW-1133">Transmembrane helix</keyword>
<evidence type="ECO:0000256" key="1">
    <source>
        <dbReference type="ARBA" id="ARBA00004377"/>
    </source>
</evidence>
<evidence type="ECO:0000256" key="3">
    <source>
        <dbReference type="ARBA" id="ARBA00022475"/>
    </source>
</evidence>
<keyword evidence="4" id="KW-0997">Cell inner membrane</keyword>